<organism evidence="3 4">
    <name type="scientific">Pectobacterium aroidearum</name>
    <dbReference type="NCBI Taxonomy" id="1201031"/>
    <lineage>
        <taxon>Bacteria</taxon>
        <taxon>Pseudomonadati</taxon>
        <taxon>Pseudomonadota</taxon>
        <taxon>Gammaproteobacteria</taxon>
        <taxon>Enterobacterales</taxon>
        <taxon>Pectobacteriaceae</taxon>
        <taxon>Pectobacterium</taxon>
    </lineage>
</organism>
<keyword evidence="2" id="KW-1133">Transmembrane helix</keyword>
<dbReference type="EMBL" id="JACERK010000001">
    <property type="protein sequence ID" value="MBA5230581.1"/>
    <property type="molecule type" value="Genomic_DNA"/>
</dbReference>
<gene>
    <name evidence="3" type="ORF">H2Y56_00425</name>
</gene>
<accession>A0ABR5Z7S1</accession>
<evidence type="ECO:0000313" key="3">
    <source>
        <dbReference type="EMBL" id="MBA5230581.1"/>
    </source>
</evidence>
<protein>
    <submittedName>
        <fullName evidence="3">Uncharacterized protein</fullName>
    </submittedName>
</protein>
<dbReference type="Proteomes" id="UP000530038">
    <property type="component" value="Unassembled WGS sequence"/>
</dbReference>
<feature type="transmembrane region" description="Helical" evidence="2">
    <location>
        <begin position="33"/>
        <end position="51"/>
    </location>
</feature>
<evidence type="ECO:0000256" key="1">
    <source>
        <dbReference type="SAM" id="Coils"/>
    </source>
</evidence>
<evidence type="ECO:0000313" key="4">
    <source>
        <dbReference type="Proteomes" id="UP000530038"/>
    </source>
</evidence>
<comment type="caution">
    <text evidence="3">The sequence shown here is derived from an EMBL/GenBank/DDBJ whole genome shotgun (WGS) entry which is preliminary data.</text>
</comment>
<proteinExistence type="predicted"/>
<keyword evidence="1" id="KW-0175">Coiled coil</keyword>
<keyword evidence="4" id="KW-1185">Reference proteome</keyword>
<dbReference type="RefSeq" id="WP_181828297.1">
    <property type="nucleotide sequence ID" value="NZ_JACERI010000001.1"/>
</dbReference>
<sequence>MHGYFLSIAKTYDSNDEENYYIFDSSGVCIGQAPTLELAFILIIIYIKYLLSVNNLNSKAKETIENLRETIEKNEIKFEKLLDKTKDITIIERTMNLFSTNNQDKEVEGCFFKKEIENIEIQKYQFNPECIKEHYINLIKGNEFLFIEKGKIDFDKIKEKNNPIEEDKHPSNFKKTNDDIDFQKTIYYRKIK</sequence>
<feature type="coiled-coil region" evidence="1">
    <location>
        <begin position="50"/>
        <end position="84"/>
    </location>
</feature>
<name>A0ABR5Z7S1_9GAMM</name>
<evidence type="ECO:0000256" key="2">
    <source>
        <dbReference type="SAM" id="Phobius"/>
    </source>
</evidence>
<keyword evidence="2" id="KW-0812">Transmembrane</keyword>
<reference evidence="3 4" key="1">
    <citation type="submission" date="2020-07" db="EMBL/GenBank/DDBJ databases">
        <title>Characterization of Pectobacterium aroidearum strains causing soft rot on Amorphophallus konjac.</title>
        <authorList>
            <person name="Xie H."/>
        </authorList>
    </citation>
    <scope>NUCLEOTIDE SEQUENCE [LARGE SCALE GENOMIC DNA]</scope>
    <source>
        <strain evidence="3 4">MY10</strain>
    </source>
</reference>
<keyword evidence="2" id="KW-0472">Membrane</keyword>